<reference evidence="3" key="1">
    <citation type="journal article" date="2018" name="Int. J. Syst. Evol. Microbiol.">
        <title>Neptunicella marina gen. nov., sp. nov., isolated from surface seawater.</title>
        <authorList>
            <person name="Liu X."/>
            <person name="Lai Q."/>
            <person name="Du Y."/>
            <person name="Zhang X."/>
            <person name="Liu Z."/>
            <person name="Sun F."/>
            <person name="Shao Z."/>
        </authorList>
    </citation>
    <scope>NUCLEOTIDE SEQUENCE</scope>
    <source>
        <strain evidence="3">S27-2</strain>
    </source>
</reference>
<dbReference type="EMBL" id="JACNEP010000038">
    <property type="protein sequence ID" value="MBC3767925.1"/>
    <property type="molecule type" value="Genomic_DNA"/>
</dbReference>
<keyword evidence="1" id="KW-0129">CBS domain</keyword>
<evidence type="ECO:0000313" key="3">
    <source>
        <dbReference type="EMBL" id="MBC3767925.1"/>
    </source>
</evidence>
<gene>
    <name evidence="3" type="ORF">H8B19_18800</name>
</gene>
<accession>A0A8J6J163</accession>
<dbReference type="Pfam" id="PF00571">
    <property type="entry name" value="CBS"/>
    <property type="match status" value="1"/>
</dbReference>
<comment type="caution">
    <text evidence="3">The sequence shown here is derived from an EMBL/GenBank/DDBJ whole genome shotgun (WGS) entry which is preliminary data.</text>
</comment>
<dbReference type="Proteomes" id="UP000601768">
    <property type="component" value="Unassembled WGS sequence"/>
</dbReference>
<dbReference type="AlphaFoldDB" id="A0A8J6J163"/>
<reference evidence="3" key="2">
    <citation type="submission" date="2020-08" db="EMBL/GenBank/DDBJ databases">
        <authorList>
            <person name="Lai Q."/>
        </authorList>
    </citation>
    <scope>NUCLEOTIDE SEQUENCE</scope>
    <source>
        <strain evidence="3">S27-2</strain>
    </source>
</reference>
<sequence length="191" mass="21143">MTSYKTLPVQDLADYELSRQSKTQPLDLLSPAIEIMTNYSRNAPLMLDQNMLIDDAISLLKSAHVSRTLVSNKQEEFIGAVSLAELQSARIMSIANKLAINRKELTLGNVMNPKSQFKGIQLQTILNSTIGDVLNTMEHYGLQYVLVVAKSTMEIVGMISARDISKKLQIPIQISPLPTSFEEVMLAVGHP</sequence>
<keyword evidence="4" id="KW-1185">Reference proteome</keyword>
<proteinExistence type="predicted"/>
<evidence type="ECO:0000313" key="4">
    <source>
        <dbReference type="Proteomes" id="UP000601768"/>
    </source>
</evidence>
<protein>
    <submittedName>
        <fullName evidence="3">CBS domain-containing protein</fullName>
    </submittedName>
</protein>
<dbReference type="SUPFAM" id="SSF54631">
    <property type="entry name" value="CBS-domain pair"/>
    <property type="match status" value="1"/>
</dbReference>
<dbReference type="InterPro" id="IPR000644">
    <property type="entry name" value="CBS_dom"/>
</dbReference>
<dbReference type="Gene3D" id="3.10.580.10">
    <property type="entry name" value="CBS-domain"/>
    <property type="match status" value="1"/>
</dbReference>
<dbReference type="PROSITE" id="PS51371">
    <property type="entry name" value="CBS"/>
    <property type="match status" value="1"/>
</dbReference>
<evidence type="ECO:0000256" key="1">
    <source>
        <dbReference type="PROSITE-ProRule" id="PRU00703"/>
    </source>
</evidence>
<name>A0A8J6J163_9ALTE</name>
<dbReference type="InterPro" id="IPR046342">
    <property type="entry name" value="CBS_dom_sf"/>
</dbReference>
<evidence type="ECO:0000259" key="2">
    <source>
        <dbReference type="PROSITE" id="PS51371"/>
    </source>
</evidence>
<organism evidence="3 4">
    <name type="scientific">Neptunicella marina</name>
    <dbReference type="NCBI Taxonomy" id="2125989"/>
    <lineage>
        <taxon>Bacteria</taxon>
        <taxon>Pseudomonadati</taxon>
        <taxon>Pseudomonadota</taxon>
        <taxon>Gammaproteobacteria</taxon>
        <taxon>Alteromonadales</taxon>
        <taxon>Alteromonadaceae</taxon>
        <taxon>Neptunicella</taxon>
    </lineage>
</organism>
<dbReference type="RefSeq" id="WP_186508686.1">
    <property type="nucleotide sequence ID" value="NZ_JACNEP010000038.1"/>
</dbReference>
<feature type="domain" description="CBS" evidence="2">
    <location>
        <begin position="111"/>
        <end position="174"/>
    </location>
</feature>